<feature type="non-terminal residue" evidence="1">
    <location>
        <position position="1"/>
    </location>
</feature>
<sequence>MRVEFGPNSMIIHELNDDTTVAEGKVDHRSRLYTFYHFTFDSIPVALLTHANE</sequence>
<name>A0AA38CLW8_TAXCH</name>
<keyword evidence="2" id="KW-1185">Reference proteome</keyword>
<reference evidence="1 2" key="1">
    <citation type="journal article" date="2021" name="Nat. Plants">
        <title>The Taxus genome provides insights into paclitaxel biosynthesis.</title>
        <authorList>
            <person name="Xiong X."/>
            <person name="Gou J."/>
            <person name="Liao Q."/>
            <person name="Li Y."/>
            <person name="Zhou Q."/>
            <person name="Bi G."/>
            <person name="Li C."/>
            <person name="Du R."/>
            <person name="Wang X."/>
            <person name="Sun T."/>
            <person name="Guo L."/>
            <person name="Liang H."/>
            <person name="Lu P."/>
            <person name="Wu Y."/>
            <person name="Zhang Z."/>
            <person name="Ro D.K."/>
            <person name="Shang Y."/>
            <person name="Huang S."/>
            <person name="Yan J."/>
        </authorList>
    </citation>
    <scope>NUCLEOTIDE SEQUENCE [LARGE SCALE GENOMIC DNA]</scope>
    <source>
        <strain evidence="1">Ta-2019</strain>
    </source>
</reference>
<evidence type="ECO:0000313" key="1">
    <source>
        <dbReference type="EMBL" id="KAH9302615.1"/>
    </source>
</evidence>
<comment type="caution">
    <text evidence="1">The sequence shown here is derived from an EMBL/GenBank/DDBJ whole genome shotgun (WGS) entry which is preliminary data.</text>
</comment>
<protein>
    <submittedName>
        <fullName evidence="1">Uncharacterized protein</fullName>
    </submittedName>
</protein>
<dbReference type="Proteomes" id="UP000824469">
    <property type="component" value="Unassembled WGS sequence"/>
</dbReference>
<evidence type="ECO:0000313" key="2">
    <source>
        <dbReference type="Proteomes" id="UP000824469"/>
    </source>
</evidence>
<feature type="non-terminal residue" evidence="1">
    <location>
        <position position="53"/>
    </location>
</feature>
<organism evidence="1 2">
    <name type="scientific">Taxus chinensis</name>
    <name type="common">Chinese yew</name>
    <name type="synonym">Taxus wallichiana var. chinensis</name>
    <dbReference type="NCBI Taxonomy" id="29808"/>
    <lineage>
        <taxon>Eukaryota</taxon>
        <taxon>Viridiplantae</taxon>
        <taxon>Streptophyta</taxon>
        <taxon>Embryophyta</taxon>
        <taxon>Tracheophyta</taxon>
        <taxon>Spermatophyta</taxon>
        <taxon>Pinopsida</taxon>
        <taxon>Pinidae</taxon>
        <taxon>Conifers II</taxon>
        <taxon>Cupressales</taxon>
        <taxon>Taxaceae</taxon>
        <taxon>Taxus</taxon>
    </lineage>
</organism>
<dbReference type="EMBL" id="JAHRHJ020000009">
    <property type="protein sequence ID" value="KAH9302615.1"/>
    <property type="molecule type" value="Genomic_DNA"/>
</dbReference>
<dbReference type="AlphaFoldDB" id="A0AA38CLW8"/>
<proteinExistence type="predicted"/>
<accession>A0AA38CLW8</accession>
<gene>
    <name evidence="1" type="ORF">KI387_014198</name>
</gene>